<evidence type="ECO:0000313" key="3">
    <source>
        <dbReference type="Proteomes" id="UP000054564"/>
    </source>
</evidence>
<evidence type="ECO:0000313" key="2">
    <source>
        <dbReference type="EMBL" id="KNE92137.1"/>
    </source>
</evidence>
<organism evidence="2 3">
    <name type="scientific">Puccinia striiformis f. sp. tritici PST-78</name>
    <dbReference type="NCBI Taxonomy" id="1165861"/>
    <lineage>
        <taxon>Eukaryota</taxon>
        <taxon>Fungi</taxon>
        <taxon>Dikarya</taxon>
        <taxon>Basidiomycota</taxon>
        <taxon>Pucciniomycotina</taxon>
        <taxon>Pucciniomycetes</taxon>
        <taxon>Pucciniales</taxon>
        <taxon>Pucciniaceae</taxon>
        <taxon>Puccinia</taxon>
    </lineage>
</organism>
<keyword evidence="3" id="KW-1185">Reference proteome</keyword>
<reference evidence="3" key="1">
    <citation type="submission" date="2014-03" db="EMBL/GenBank/DDBJ databases">
        <title>The Genome Sequence of Puccinia striiformis f. sp. tritici PST-78.</title>
        <authorList>
            <consortium name="The Broad Institute Genome Sequencing Platform"/>
            <person name="Cuomo C."/>
            <person name="Hulbert S."/>
            <person name="Chen X."/>
            <person name="Walker B."/>
            <person name="Young S.K."/>
            <person name="Zeng Q."/>
            <person name="Gargeya S."/>
            <person name="Fitzgerald M."/>
            <person name="Haas B."/>
            <person name="Abouelleil A."/>
            <person name="Alvarado L."/>
            <person name="Arachchi H.M."/>
            <person name="Berlin A.M."/>
            <person name="Chapman S.B."/>
            <person name="Goldberg J."/>
            <person name="Griggs A."/>
            <person name="Gujja S."/>
            <person name="Hansen M."/>
            <person name="Howarth C."/>
            <person name="Imamovic A."/>
            <person name="Larimer J."/>
            <person name="McCowan C."/>
            <person name="Montmayeur A."/>
            <person name="Murphy C."/>
            <person name="Neiman D."/>
            <person name="Pearson M."/>
            <person name="Priest M."/>
            <person name="Roberts A."/>
            <person name="Saif S."/>
            <person name="Shea T."/>
            <person name="Sisk P."/>
            <person name="Sykes S."/>
            <person name="Wortman J."/>
            <person name="Nusbaum C."/>
            <person name="Birren B."/>
        </authorList>
    </citation>
    <scope>NUCLEOTIDE SEQUENCE [LARGE SCALE GENOMIC DNA]</scope>
    <source>
        <strain evidence="3">race PST-78</strain>
    </source>
</reference>
<accession>A0A0L0UYK3</accession>
<dbReference type="EMBL" id="AJIL01000174">
    <property type="protein sequence ID" value="KNE92137.1"/>
    <property type="molecule type" value="Genomic_DNA"/>
</dbReference>
<sequence length="139" mass="15567">MCLPIQCEKSLGLCHLACPTATLSLKNSDEFSNLRRVVSKPARGVDKLSRYPDIPESSKKSHISIENLLNPAAESKLVHNSIRMPTEEEIVASMQLEANADTEENQEEQSESEDQPERIPWNLTKMKAALNETEFGLLM</sequence>
<comment type="caution">
    <text evidence="2">The sequence shown here is derived from an EMBL/GenBank/DDBJ whole genome shotgun (WGS) entry which is preliminary data.</text>
</comment>
<dbReference type="AlphaFoldDB" id="A0A0L0UYK3"/>
<proteinExistence type="predicted"/>
<dbReference type="Proteomes" id="UP000054564">
    <property type="component" value="Unassembled WGS sequence"/>
</dbReference>
<feature type="compositionally biased region" description="Acidic residues" evidence="1">
    <location>
        <begin position="100"/>
        <end position="114"/>
    </location>
</feature>
<protein>
    <submittedName>
        <fullName evidence="2">Uncharacterized protein</fullName>
    </submittedName>
</protein>
<feature type="region of interest" description="Disordered" evidence="1">
    <location>
        <begin position="95"/>
        <end position="119"/>
    </location>
</feature>
<name>A0A0L0UYK3_9BASI</name>
<evidence type="ECO:0000256" key="1">
    <source>
        <dbReference type="SAM" id="MobiDB-lite"/>
    </source>
</evidence>
<gene>
    <name evidence="2" type="ORF">PSTG_14471</name>
</gene>